<protein>
    <submittedName>
        <fullName evidence="1">Uncharacterized protein</fullName>
    </submittedName>
</protein>
<keyword evidence="2" id="KW-1185">Reference proteome</keyword>
<dbReference type="eggNOG" id="ENOG5032JN4">
    <property type="taxonomic scope" value="Bacteria"/>
</dbReference>
<evidence type="ECO:0000313" key="2">
    <source>
        <dbReference type="Proteomes" id="UP000027015"/>
    </source>
</evidence>
<dbReference type="PATRIC" id="fig|1134510.3.peg.9"/>
<accession>A0A067WIC4</accession>
<gene>
    <name evidence="1" type="ORF">O9A_00007</name>
</gene>
<dbReference type="AlphaFoldDB" id="A0A067WIC4"/>
<evidence type="ECO:0000313" key="1">
    <source>
        <dbReference type="EMBL" id="KEC56513.1"/>
    </source>
</evidence>
<organism evidence="1 2">
    <name type="scientific">Bartonella koehlerae C-29</name>
    <dbReference type="NCBI Taxonomy" id="1134510"/>
    <lineage>
        <taxon>Bacteria</taxon>
        <taxon>Pseudomonadati</taxon>
        <taxon>Pseudomonadota</taxon>
        <taxon>Alphaproteobacteria</taxon>
        <taxon>Hyphomicrobiales</taxon>
        <taxon>Bartonellaceae</taxon>
        <taxon>Bartonella</taxon>
    </lineage>
</organism>
<dbReference type="Proteomes" id="UP000027015">
    <property type="component" value="Unassembled WGS sequence"/>
</dbReference>
<proteinExistence type="predicted"/>
<dbReference type="EMBL" id="AHPL01000001">
    <property type="protein sequence ID" value="KEC56513.1"/>
    <property type="molecule type" value="Genomic_DNA"/>
</dbReference>
<comment type="caution">
    <text evidence="1">The sequence shown here is derived from an EMBL/GenBank/DDBJ whole genome shotgun (WGS) entry which is preliminary data.</text>
</comment>
<sequence length="170" mass="19455">MICLSSPQKKYSLIFPLETNTTAHWNQEPLRTFCRKKARKSRQIMCPAINLSLRKFFMNTLVFILLVVSCTDDFNSCYSNNTMATIYPTAEACEQAMVPSTKKFASYGQQIFAQCTKLYTNLHRQEVNLIWSVTNRGNFLLQSQNINDNMSTENEADILTTSTPLLHPPL</sequence>
<name>A0A067WIC4_9HYPH</name>
<dbReference type="HOGENOM" id="CLU_1567621_0_0_5"/>
<reference evidence="1 2" key="1">
    <citation type="submission" date="2012-04" db="EMBL/GenBank/DDBJ databases">
        <title>The Genome Sequence of Bartonella koehlerae C-29.</title>
        <authorList>
            <consortium name="The Broad Institute Genome Sequencing Platform"/>
            <consortium name="The Broad Institute Genome Sequencing Center for Infectious Disease"/>
            <person name="Feldgarden M."/>
            <person name="Kirby J."/>
            <person name="Kosoy M."/>
            <person name="Birtles R."/>
            <person name="Probert W.S."/>
            <person name="Chiaraviglio L."/>
            <person name="Walker B."/>
            <person name="Young S.K."/>
            <person name="Zeng Q."/>
            <person name="Gargeya S."/>
            <person name="Fitzgerald M."/>
            <person name="Haas B."/>
            <person name="Abouelleil A."/>
            <person name="Alvarado L."/>
            <person name="Arachchi H.M."/>
            <person name="Berlin A.M."/>
            <person name="Chapman S.B."/>
            <person name="Goldberg J."/>
            <person name="Griggs A."/>
            <person name="Gujja S."/>
            <person name="Hansen M."/>
            <person name="Howarth C."/>
            <person name="Imamovic A."/>
            <person name="Larimer J."/>
            <person name="McCowen C."/>
            <person name="Montmayeur A."/>
            <person name="Murphy C."/>
            <person name="Neiman D."/>
            <person name="Pearson M."/>
            <person name="Priest M."/>
            <person name="Roberts A."/>
            <person name="Saif S."/>
            <person name="Shea T."/>
            <person name="Sisk P."/>
            <person name="Sykes S."/>
            <person name="Wortman J."/>
            <person name="Nusbaum C."/>
            <person name="Birren B."/>
        </authorList>
    </citation>
    <scope>NUCLEOTIDE SEQUENCE [LARGE SCALE GENOMIC DNA]</scope>
    <source>
        <strain evidence="1 2">C-29</strain>
    </source>
</reference>